<dbReference type="GO" id="GO:0006355">
    <property type="term" value="P:regulation of DNA-templated transcription"/>
    <property type="evidence" value="ECO:0007669"/>
    <property type="project" value="InterPro"/>
</dbReference>
<dbReference type="GO" id="GO:0004402">
    <property type="term" value="F:histone acetyltransferase activity"/>
    <property type="evidence" value="ECO:0007669"/>
    <property type="project" value="InterPro"/>
</dbReference>
<accession>J9D693</accession>
<dbReference type="Pfam" id="PF08214">
    <property type="entry name" value="HAT_KAT11"/>
    <property type="match status" value="1"/>
</dbReference>
<dbReference type="EMBL" id="AFBI03000002">
    <property type="protein sequence ID" value="EJW03316.1"/>
    <property type="molecule type" value="Genomic_DNA"/>
</dbReference>
<evidence type="ECO:0000256" key="1">
    <source>
        <dbReference type="ARBA" id="ARBA00004123"/>
    </source>
</evidence>
<evidence type="ECO:0000256" key="6">
    <source>
        <dbReference type="ARBA" id="ARBA00023242"/>
    </source>
</evidence>
<keyword evidence="9" id="KW-1185">Reference proteome</keyword>
<sequence length="294" mass="33747">MHQNELKTEEIEFCLLSFTDKKKALYLAIQNKENPILVYGLVIQHQPNNVGLKPLIFEPKFGTLYIEGLDTTGYFTPRSSQSLFTRNITVQILKNSSSKFIEIFARPKKEIIFARSARNKLKGSLNSGKLINYWLKILSKLPNRTLHIFSNFCPTKSIPYNSDTKISDILLFDDDPKNKMIDSIDATIDLRKFYNLLLYRTDCSRGALIYSIFDGDGSSDYMNENDSDVDAKITQLRSLDFSNLENATISTQKFLLSSKYTLSWKKILLSKNNSDNSENKDAIKLIPRKNRPKN</sequence>
<evidence type="ECO:0000256" key="5">
    <source>
        <dbReference type="ARBA" id="ARBA00023163"/>
    </source>
</evidence>
<keyword evidence="3" id="KW-0808">Transferase</keyword>
<name>J9D693_EDHAE</name>
<reference evidence="9" key="2">
    <citation type="submission" date="2015-07" db="EMBL/GenBank/DDBJ databases">
        <title>Contrasting host-pathogen interactions and genome evolution in two generalist and specialist microsporidian pathogens of mosquitoes.</title>
        <authorList>
            <consortium name="The Broad Institute Genomics Platform"/>
            <consortium name="The Broad Institute Genome Sequencing Center for Infectious Disease"/>
            <person name="Cuomo C.A."/>
            <person name="Sanscrainte N.D."/>
            <person name="Goldberg J.M."/>
            <person name="Heiman D."/>
            <person name="Young S."/>
            <person name="Zeng Q."/>
            <person name="Becnel J.J."/>
            <person name="Birren B.W."/>
        </authorList>
    </citation>
    <scope>NUCLEOTIDE SEQUENCE [LARGE SCALE GENOMIC DNA]</scope>
    <source>
        <strain evidence="9">USNM 41457</strain>
    </source>
</reference>
<evidence type="ECO:0000256" key="2">
    <source>
        <dbReference type="ARBA" id="ARBA00013184"/>
    </source>
</evidence>
<comment type="caution">
    <text evidence="8">The sequence shown here is derived from an EMBL/GenBank/DDBJ whole genome shotgun (WGS) entry which is preliminary data.</text>
</comment>
<proteinExistence type="predicted"/>
<dbReference type="STRING" id="1003232.J9D693"/>
<dbReference type="InParanoid" id="J9D693"/>
<keyword evidence="6" id="KW-0539">Nucleus</keyword>
<evidence type="ECO:0000313" key="8">
    <source>
        <dbReference type="EMBL" id="EJW03316.1"/>
    </source>
</evidence>
<keyword evidence="5" id="KW-0804">Transcription</keyword>
<reference evidence="8 9" key="1">
    <citation type="submission" date="2011-08" db="EMBL/GenBank/DDBJ databases">
        <authorList>
            <person name="Liu Z.J."/>
            <person name="Shi F.L."/>
            <person name="Lu J.Q."/>
            <person name="Li M."/>
            <person name="Wang Z.L."/>
        </authorList>
    </citation>
    <scope>NUCLEOTIDE SEQUENCE [LARGE SCALE GENOMIC DNA]</scope>
    <source>
        <strain evidence="8 9">USNM 41457</strain>
    </source>
</reference>
<keyword evidence="4" id="KW-0805">Transcription regulation</keyword>
<dbReference type="OrthoDB" id="2190184at2759"/>
<dbReference type="EC" id="2.3.1.48" evidence="2"/>
<evidence type="ECO:0000256" key="4">
    <source>
        <dbReference type="ARBA" id="ARBA00023015"/>
    </source>
</evidence>
<dbReference type="AlphaFoldDB" id="J9D693"/>
<protein>
    <recommendedName>
        <fullName evidence="2">histone acetyltransferase</fullName>
        <ecNumber evidence="2">2.3.1.48</ecNumber>
    </recommendedName>
</protein>
<evidence type="ECO:0000256" key="3">
    <source>
        <dbReference type="ARBA" id="ARBA00022679"/>
    </source>
</evidence>
<dbReference type="Proteomes" id="UP000003163">
    <property type="component" value="Unassembled WGS sequence"/>
</dbReference>
<dbReference type="HOGENOM" id="CLU_946736_0_0_1"/>
<dbReference type="OMA" id="ICEFELA"/>
<feature type="region of interest" description="Disordered" evidence="7">
    <location>
        <begin position="273"/>
        <end position="294"/>
    </location>
</feature>
<organism evidence="8 9">
    <name type="scientific">Edhazardia aedis (strain USNM 41457)</name>
    <name type="common">Microsporidian parasite</name>
    <dbReference type="NCBI Taxonomy" id="1003232"/>
    <lineage>
        <taxon>Eukaryota</taxon>
        <taxon>Fungi</taxon>
        <taxon>Fungi incertae sedis</taxon>
        <taxon>Microsporidia</taxon>
        <taxon>Edhazardia</taxon>
    </lineage>
</organism>
<dbReference type="InterPro" id="IPR013178">
    <property type="entry name" value="Histone_AcTrfase_Rtt109/CBP"/>
</dbReference>
<evidence type="ECO:0000256" key="7">
    <source>
        <dbReference type="SAM" id="MobiDB-lite"/>
    </source>
</evidence>
<dbReference type="SMART" id="SM01250">
    <property type="entry name" value="KAT11"/>
    <property type="match status" value="1"/>
</dbReference>
<comment type="subcellular location">
    <subcellularLocation>
        <location evidence="1">Nucleus</location>
    </subcellularLocation>
</comment>
<dbReference type="GO" id="GO:0005634">
    <property type="term" value="C:nucleus"/>
    <property type="evidence" value="ECO:0007669"/>
    <property type="project" value="UniProtKB-SubCell"/>
</dbReference>
<gene>
    <name evidence="8" type="ORF">EDEG_00225</name>
</gene>
<evidence type="ECO:0000313" key="9">
    <source>
        <dbReference type="Proteomes" id="UP000003163"/>
    </source>
</evidence>
<dbReference type="VEuPathDB" id="MicrosporidiaDB:EDEG_00225"/>